<dbReference type="EMBL" id="JACEOL010000026">
    <property type="protein sequence ID" value="MBA4602225.1"/>
    <property type="molecule type" value="Genomic_DNA"/>
</dbReference>
<dbReference type="Proteomes" id="UP000538292">
    <property type="component" value="Unassembled WGS sequence"/>
</dbReference>
<dbReference type="SUPFAM" id="SSF52096">
    <property type="entry name" value="ClpP/crotonase"/>
    <property type="match status" value="1"/>
</dbReference>
<dbReference type="GO" id="GO:0016836">
    <property type="term" value="F:hydro-lyase activity"/>
    <property type="evidence" value="ECO:0007669"/>
    <property type="project" value="UniProtKB-ARBA"/>
</dbReference>
<organism evidence="4 5">
    <name type="scientific">Thermoactinomyces mirandus</name>
    <dbReference type="NCBI Taxonomy" id="2756294"/>
    <lineage>
        <taxon>Bacteria</taxon>
        <taxon>Bacillati</taxon>
        <taxon>Bacillota</taxon>
        <taxon>Bacilli</taxon>
        <taxon>Bacillales</taxon>
        <taxon>Thermoactinomycetaceae</taxon>
        <taxon>Thermoactinomyces</taxon>
    </lineage>
</organism>
<dbReference type="InterPro" id="IPR018376">
    <property type="entry name" value="Enoyl-CoA_hyd/isom_CS"/>
</dbReference>
<dbReference type="InterPro" id="IPR029045">
    <property type="entry name" value="ClpP/crotonase-like_dom_sf"/>
</dbReference>
<dbReference type="CDD" id="cd06558">
    <property type="entry name" value="crotonase-like"/>
    <property type="match status" value="1"/>
</dbReference>
<dbReference type="PANTHER" id="PTHR43802">
    <property type="entry name" value="ENOYL-COA HYDRATASE"/>
    <property type="match status" value="1"/>
</dbReference>
<name>A0A7W2AS19_9BACL</name>
<dbReference type="Gene3D" id="3.90.226.10">
    <property type="entry name" value="2-enoyl-CoA Hydratase, Chain A, domain 1"/>
    <property type="match status" value="1"/>
</dbReference>
<evidence type="ECO:0000256" key="3">
    <source>
        <dbReference type="RuleBase" id="RU003707"/>
    </source>
</evidence>
<sequence>MDEPAVKLAIKENVGIIRLNRPQVYNAMNNQMSRELIEALEETGKNPEVRAVILTGEGKAFCSGQDLNDRTVVQEQEEPLSLGESVRTRYNPMILAIAEMKKPVVAAVNGVAAGAGCSIALACDFRIITPGTRFIEAFARIGLTLDSGSSYFLPRLVGLGKALEIAMTGREVGAEEALQIGLANRIVEADRLQEEAFAFARNLAKGPTAALGLIRQSVYKGMESTLSEALENEANAQETAGKTRDFREGVQAFIEKRKPNFRGK</sequence>
<accession>A0A7W2AS19</accession>
<dbReference type="Gene3D" id="1.10.12.10">
    <property type="entry name" value="Lyase 2-enoyl-coa Hydratase, Chain A, domain 2"/>
    <property type="match status" value="1"/>
</dbReference>
<dbReference type="PROSITE" id="PS00166">
    <property type="entry name" value="ENOYL_COA_HYDRATASE"/>
    <property type="match status" value="1"/>
</dbReference>
<comment type="caution">
    <text evidence="4">The sequence shown here is derived from an EMBL/GenBank/DDBJ whole genome shotgun (WGS) entry which is preliminary data.</text>
</comment>
<protein>
    <submittedName>
        <fullName evidence="4">Enoyl-CoA hydratase/isomerase family protein</fullName>
    </submittedName>
</protein>
<comment type="similarity">
    <text evidence="1 3">Belongs to the enoyl-CoA hydratase/isomerase family.</text>
</comment>
<evidence type="ECO:0000313" key="4">
    <source>
        <dbReference type="EMBL" id="MBA4602225.1"/>
    </source>
</evidence>
<dbReference type="Pfam" id="PF00378">
    <property type="entry name" value="ECH_1"/>
    <property type="match status" value="1"/>
</dbReference>
<dbReference type="RefSeq" id="WP_181739533.1">
    <property type="nucleotide sequence ID" value="NZ_JACEOL010000026.1"/>
</dbReference>
<evidence type="ECO:0000256" key="1">
    <source>
        <dbReference type="ARBA" id="ARBA00005254"/>
    </source>
</evidence>
<proteinExistence type="inferred from homology"/>
<dbReference type="InterPro" id="IPR014748">
    <property type="entry name" value="Enoyl-CoA_hydra_C"/>
</dbReference>
<keyword evidence="4" id="KW-0413">Isomerase</keyword>
<dbReference type="PANTHER" id="PTHR43802:SF1">
    <property type="entry name" value="IP11341P-RELATED"/>
    <property type="match status" value="1"/>
</dbReference>
<dbReference type="GO" id="GO:0016853">
    <property type="term" value="F:isomerase activity"/>
    <property type="evidence" value="ECO:0007669"/>
    <property type="project" value="UniProtKB-KW"/>
</dbReference>
<dbReference type="FunFam" id="1.10.12.10:FF:000001">
    <property type="entry name" value="Probable enoyl-CoA hydratase, mitochondrial"/>
    <property type="match status" value="1"/>
</dbReference>
<dbReference type="AlphaFoldDB" id="A0A7W2AS19"/>
<keyword evidence="2" id="KW-0456">Lyase</keyword>
<evidence type="ECO:0000313" key="5">
    <source>
        <dbReference type="Proteomes" id="UP000538292"/>
    </source>
</evidence>
<evidence type="ECO:0000256" key="2">
    <source>
        <dbReference type="ARBA" id="ARBA00023239"/>
    </source>
</evidence>
<keyword evidence="5" id="KW-1185">Reference proteome</keyword>
<gene>
    <name evidence="4" type="ORF">H2C83_07830</name>
</gene>
<reference evidence="4 5" key="1">
    <citation type="submission" date="2020-07" db="EMBL/GenBank/DDBJ databases">
        <title>Thermoactinomyces phylogeny.</title>
        <authorList>
            <person name="Dunlap C."/>
        </authorList>
    </citation>
    <scope>NUCLEOTIDE SEQUENCE [LARGE SCALE GENOMIC DNA]</scope>
    <source>
        <strain evidence="4 5">AMNI-1</strain>
    </source>
</reference>
<dbReference type="InterPro" id="IPR001753">
    <property type="entry name" value="Enoyl-CoA_hydra/iso"/>
</dbReference>